<evidence type="ECO:0000313" key="2">
    <source>
        <dbReference type="EMBL" id="KAH0864640.1"/>
    </source>
</evidence>
<dbReference type="Gene3D" id="2.30.39.10">
    <property type="entry name" value="Alpha-1-antitrypsin, domain 1"/>
    <property type="match status" value="1"/>
</dbReference>
<dbReference type="InterPro" id="IPR042185">
    <property type="entry name" value="Serpin_sf_2"/>
</dbReference>
<dbReference type="PANTHER" id="PTHR11461:SF304">
    <property type="entry name" value="SERPIN-Z10-RELATED"/>
    <property type="match status" value="1"/>
</dbReference>
<sequence length="156" mass="17238">MYIYLPNDKEGLSALLEKIGSTPGFIDNHIPHHRVSVGAFGIPKFKFSFEFEASDVLKDMGLTSPFTRGGSLTEMVDFPTMAENLYISSILHKAFIEVDEEGTEAATVSFADLLTCSACQSRKPDFIADHPFLFTVREDKSGVVVFMGQVLDPSKH</sequence>
<organism evidence="2 3">
    <name type="scientific">Brassica napus</name>
    <name type="common">Rape</name>
    <dbReference type="NCBI Taxonomy" id="3708"/>
    <lineage>
        <taxon>Eukaryota</taxon>
        <taxon>Viridiplantae</taxon>
        <taxon>Streptophyta</taxon>
        <taxon>Embryophyta</taxon>
        <taxon>Tracheophyta</taxon>
        <taxon>Spermatophyta</taxon>
        <taxon>Magnoliopsida</taxon>
        <taxon>eudicotyledons</taxon>
        <taxon>Gunneridae</taxon>
        <taxon>Pentapetalae</taxon>
        <taxon>rosids</taxon>
        <taxon>malvids</taxon>
        <taxon>Brassicales</taxon>
        <taxon>Brassicaceae</taxon>
        <taxon>Brassiceae</taxon>
        <taxon>Brassica</taxon>
    </lineage>
</organism>
<evidence type="ECO:0000259" key="1">
    <source>
        <dbReference type="Pfam" id="PF00079"/>
    </source>
</evidence>
<proteinExistence type="predicted"/>
<dbReference type="InterPro" id="IPR000215">
    <property type="entry name" value="Serpin_fam"/>
</dbReference>
<reference evidence="2 3" key="1">
    <citation type="submission" date="2021-05" db="EMBL/GenBank/DDBJ databases">
        <title>Genome Assembly of Synthetic Allotetraploid Brassica napus Reveals Homoeologous Exchanges between Subgenomes.</title>
        <authorList>
            <person name="Davis J.T."/>
        </authorList>
    </citation>
    <scope>NUCLEOTIDE SEQUENCE [LARGE SCALE GENOMIC DNA]</scope>
    <source>
        <strain evidence="3">cv. Da-Ae</strain>
        <tissue evidence="2">Seedling</tissue>
    </source>
</reference>
<dbReference type="InterPro" id="IPR036186">
    <property type="entry name" value="Serpin_sf"/>
</dbReference>
<evidence type="ECO:0000313" key="3">
    <source>
        <dbReference type="Proteomes" id="UP000824890"/>
    </source>
</evidence>
<dbReference type="Gene3D" id="2.10.310.10">
    <property type="entry name" value="Serpins superfamily"/>
    <property type="match status" value="1"/>
</dbReference>
<dbReference type="Gene3D" id="6.20.40.10">
    <property type="match status" value="1"/>
</dbReference>
<dbReference type="InterPro" id="IPR023795">
    <property type="entry name" value="Serpin_CS"/>
</dbReference>
<comment type="caution">
    <text evidence="2">The sequence shown here is derived from an EMBL/GenBank/DDBJ whole genome shotgun (WGS) entry which is preliminary data.</text>
</comment>
<keyword evidence="3" id="KW-1185">Reference proteome</keyword>
<accession>A0ABQ7Y8Y5</accession>
<feature type="domain" description="Serpin" evidence="1">
    <location>
        <begin position="1"/>
        <end position="153"/>
    </location>
</feature>
<name>A0ABQ7Y8Y5_BRANA</name>
<dbReference type="Proteomes" id="UP000824890">
    <property type="component" value="Unassembled WGS sequence"/>
</dbReference>
<dbReference type="Pfam" id="PF00079">
    <property type="entry name" value="Serpin"/>
    <property type="match status" value="1"/>
</dbReference>
<dbReference type="SUPFAM" id="SSF56574">
    <property type="entry name" value="Serpins"/>
    <property type="match status" value="1"/>
</dbReference>
<gene>
    <name evidence="2" type="ORF">HID58_081851</name>
</gene>
<dbReference type="PANTHER" id="PTHR11461">
    <property type="entry name" value="SERINE PROTEASE INHIBITOR, SERPIN"/>
    <property type="match status" value="1"/>
</dbReference>
<dbReference type="PROSITE" id="PS00284">
    <property type="entry name" value="SERPIN"/>
    <property type="match status" value="1"/>
</dbReference>
<protein>
    <recommendedName>
        <fullName evidence="1">Serpin domain-containing protein</fullName>
    </recommendedName>
</protein>
<dbReference type="EMBL" id="JAGKQM010000018">
    <property type="protein sequence ID" value="KAH0864640.1"/>
    <property type="molecule type" value="Genomic_DNA"/>
</dbReference>
<dbReference type="InterPro" id="IPR023796">
    <property type="entry name" value="Serpin_dom"/>
</dbReference>